<keyword evidence="3" id="KW-0813">Transport</keyword>
<dbReference type="Proteomes" id="UP001230629">
    <property type="component" value="Unassembled WGS sequence"/>
</dbReference>
<proteinExistence type="inferred from homology"/>
<comment type="caution">
    <text evidence="7">The sequence shown here is derived from an EMBL/GenBank/DDBJ whole genome shotgun (WGS) entry which is preliminary data.</text>
</comment>
<dbReference type="Gene3D" id="3.40.50.300">
    <property type="entry name" value="P-loop containing nucleotide triphosphate hydrolases"/>
    <property type="match status" value="1"/>
</dbReference>
<evidence type="ECO:0000313" key="8">
    <source>
        <dbReference type="Proteomes" id="UP001230629"/>
    </source>
</evidence>
<evidence type="ECO:0000259" key="6">
    <source>
        <dbReference type="Pfam" id="PF00005"/>
    </source>
</evidence>
<keyword evidence="7" id="KW-0067">ATP-binding</keyword>
<reference evidence="7" key="1">
    <citation type="submission" date="2023-05" db="EMBL/GenBank/DDBJ databases">
        <title>Cataloging the Phylogenetic Diversity of Human Bladder Bacteria.</title>
        <authorList>
            <person name="Du J."/>
        </authorList>
    </citation>
    <scope>NUCLEOTIDE SEQUENCE</scope>
    <source>
        <strain evidence="7">UMB8703</strain>
    </source>
</reference>
<evidence type="ECO:0000256" key="4">
    <source>
        <dbReference type="ARBA" id="ARBA00022475"/>
    </source>
</evidence>
<name>A0AAW6Y347_STRAG</name>
<dbReference type="InterPro" id="IPR003439">
    <property type="entry name" value="ABC_transporter-like_ATP-bd"/>
</dbReference>
<dbReference type="GO" id="GO:0016887">
    <property type="term" value="F:ATP hydrolysis activity"/>
    <property type="evidence" value="ECO:0007669"/>
    <property type="project" value="InterPro"/>
</dbReference>
<dbReference type="GO" id="GO:0005524">
    <property type="term" value="F:ATP binding"/>
    <property type="evidence" value="ECO:0007669"/>
    <property type="project" value="UniProtKB-KW"/>
</dbReference>
<keyword evidence="5" id="KW-0472">Membrane</keyword>
<dbReference type="PANTHER" id="PTHR43297:SF2">
    <property type="entry name" value="DIPEPTIDE TRANSPORT ATP-BINDING PROTEIN DPPD"/>
    <property type="match status" value="1"/>
</dbReference>
<dbReference type="AlphaFoldDB" id="A0AAW6Y347"/>
<comment type="subcellular location">
    <subcellularLocation>
        <location evidence="1">Membrane</location>
    </subcellularLocation>
</comment>
<dbReference type="RefSeq" id="WP_285312249.1">
    <property type="nucleotide sequence ID" value="NZ_JASOIH010000359.1"/>
</dbReference>
<evidence type="ECO:0000313" key="7">
    <source>
        <dbReference type="EMBL" id="MDK6900652.1"/>
    </source>
</evidence>
<dbReference type="InterPro" id="IPR027417">
    <property type="entry name" value="P-loop_NTPase"/>
</dbReference>
<dbReference type="PANTHER" id="PTHR43297">
    <property type="entry name" value="OLIGOPEPTIDE TRANSPORT ATP-BINDING PROTEIN APPD"/>
    <property type="match status" value="1"/>
</dbReference>
<evidence type="ECO:0000256" key="1">
    <source>
        <dbReference type="ARBA" id="ARBA00004370"/>
    </source>
</evidence>
<protein>
    <submittedName>
        <fullName evidence="7">ATP-binding cassette domain-containing protein</fullName>
    </submittedName>
</protein>
<gene>
    <name evidence="7" type="ORF">QP229_11900</name>
</gene>
<dbReference type="InterPro" id="IPR050388">
    <property type="entry name" value="ABC_Ni/Peptide_Import"/>
</dbReference>
<dbReference type="EMBL" id="JASOIH010000359">
    <property type="protein sequence ID" value="MDK6900652.1"/>
    <property type="molecule type" value="Genomic_DNA"/>
</dbReference>
<keyword evidence="7" id="KW-0547">Nucleotide-binding</keyword>
<accession>A0AAW6Y347</accession>
<dbReference type="GO" id="GO:0016020">
    <property type="term" value="C:membrane"/>
    <property type="evidence" value="ECO:0007669"/>
    <property type="project" value="UniProtKB-SubCell"/>
</dbReference>
<organism evidence="7 8">
    <name type="scientific">Streptococcus agalactiae</name>
    <dbReference type="NCBI Taxonomy" id="1311"/>
    <lineage>
        <taxon>Bacteria</taxon>
        <taxon>Bacillati</taxon>
        <taxon>Bacillota</taxon>
        <taxon>Bacilli</taxon>
        <taxon>Lactobacillales</taxon>
        <taxon>Streptococcaceae</taxon>
        <taxon>Streptococcus</taxon>
    </lineage>
</organism>
<keyword evidence="4" id="KW-1003">Cell membrane</keyword>
<feature type="domain" description="ABC transporter" evidence="6">
    <location>
        <begin position="8"/>
        <end position="75"/>
    </location>
</feature>
<sequence length="91" mass="9881">IGTQVAEGLHANKTVPDKDIKKRTVEILEEAGLPDADRRAGQFPHEFSGGMRQRALIGIGLSSEPKLLIADEPTSALDVTVQARILDHLEK</sequence>
<evidence type="ECO:0000256" key="5">
    <source>
        <dbReference type="ARBA" id="ARBA00023136"/>
    </source>
</evidence>
<feature type="non-terminal residue" evidence="7">
    <location>
        <position position="91"/>
    </location>
</feature>
<dbReference type="SUPFAM" id="SSF52540">
    <property type="entry name" value="P-loop containing nucleoside triphosphate hydrolases"/>
    <property type="match status" value="1"/>
</dbReference>
<feature type="non-terminal residue" evidence="7">
    <location>
        <position position="1"/>
    </location>
</feature>
<comment type="similarity">
    <text evidence="2">Belongs to the ABC transporter superfamily.</text>
</comment>
<evidence type="ECO:0000256" key="2">
    <source>
        <dbReference type="ARBA" id="ARBA00005417"/>
    </source>
</evidence>
<dbReference type="Pfam" id="PF00005">
    <property type="entry name" value="ABC_tran"/>
    <property type="match status" value="1"/>
</dbReference>
<evidence type="ECO:0000256" key="3">
    <source>
        <dbReference type="ARBA" id="ARBA00022448"/>
    </source>
</evidence>